<reference evidence="1 2" key="1">
    <citation type="submission" date="2023-09" db="EMBL/GenBank/DDBJ databases">
        <authorList>
            <person name="Rey-Velasco X."/>
        </authorList>
    </citation>
    <scope>NUCLEOTIDE SEQUENCE [LARGE SCALE GENOMIC DNA]</scope>
    <source>
        <strain evidence="1 2">W409</strain>
    </source>
</reference>
<keyword evidence="1" id="KW-0378">Hydrolase</keyword>
<name>A0AAW8R4M3_9ALTE</name>
<accession>A0AAW8R4M3</accession>
<dbReference type="Gene3D" id="3.40.50.1820">
    <property type="entry name" value="alpha/beta hydrolase"/>
    <property type="match status" value="1"/>
</dbReference>
<dbReference type="AlphaFoldDB" id="A0AAW8R4M3"/>
<evidence type="ECO:0000313" key="2">
    <source>
        <dbReference type="Proteomes" id="UP001249020"/>
    </source>
</evidence>
<dbReference type="Proteomes" id="UP001249020">
    <property type="component" value="Unassembled WGS sequence"/>
</dbReference>
<comment type="caution">
    <text evidence="1">The sequence shown here is derived from an EMBL/GenBank/DDBJ whole genome shotgun (WGS) entry which is preliminary data.</text>
</comment>
<sequence length="206" mass="23139">MITDIIYLHGFLSSPQSEKAQITKKYFSQFHPEIRVHTPTLPGVPNDAIAVVEDLLQVLQSANGHEEATKMDTPISVAFIGSSMGGFLSTFFAERLGCKAALINPAVTPFDLLQEYFGEHQNPYTSECFNVDETTVGMLRQLNVEKLNSQQNYLVLLQTGDETLDYRLAEQKYGTEYCRIEQGGSHAFDQFETRLDEISSFLLSKN</sequence>
<dbReference type="InterPro" id="IPR008886">
    <property type="entry name" value="UPF0227/Esterase_YqiA"/>
</dbReference>
<gene>
    <name evidence="1" type="ORF">RM544_11100</name>
</gene>
<protein>
    <submittedName>
        <fullName evidence="1">YqiA/YcfP family alpha/beta fold hydrolase</fullName>
    </submittedName>
</protein>
<proteinExistence type="predicted"/>
<dbReference type="InterPro" id="IPR029058">
    <property type="entry name" value="AB_hydrolase_fold"/>
</dbReference>
<dbReference type="Pfam" id="PF05728">
    <property type="entry name" value="UPF0227"/>
    <property type="match status" value="1"/>
</dbReference>
<dbReference type="GO" id="GO:0016787">
    <property type="term" value="F:hydrolase activity"/>
    <property type="evidence" value="ECO:0007669"/>
    <property type="project" value="UniProtKB-KW"/>
</dbReference>
<keyword evidence="2" id="KW-1185">Reference proteome</keyword>
<dbReference type="PANTHER" id="PTHR35602:SF3">
    <property type="entry name" value="ESTERASE YQIA"/>
    <property type="match status" value="1"/>
</dbReference>
<dbReference type="RefSeq" id="WP_311361860.1">
    <property type="nucleotide sequence ID" value="NZ_JAVRIE010000004.1"/>
</dbReference>
<dbReference type="EMBL" id="JAVRIE010000004">
    <property type="protein sequence ID" value="MDT0583086.1"/>
    <property type="molecule type" value="Genomic_DNA"/>
</dbReference>
<organism evidence="1 2">
    <name type="scientific">Brumicola blandensis</name>
    <dbReference type="NCBI Taxonomy" id="3075611"/>
    <lineage>
        <taxon>Bacteria</taxon>
        <taxon>Pseudomonadati</taxon>
        <taxon>Pseudomonadota</taxon>
        <taxon>Gammaproteobacteria</taxon>
        <taxon>Alteromonadales</taxon>
        <taxon>Alteromonadaceae</taxon>
        <taxon>Brumicola</taxon>
    </lineage>
</organism>
<dbReference type="SUPFAM" id="SSF53474">
    <property type="entry name" value="alpha/beta-Hydrolases"/>
    <property type="match status" value="1"/>
</dbReference>
<evidence type="ECO:0000313" key="1">
    <source>
        <dbReference type="EMBL" id="MDT0583086.1"/>
    </source>
</evidence>
<dbReference type="PANTHER" id="PTHR35602">
    <property type="entry name" value="ESTERASE YQIA-RELATED"/>
    <property type="match status" value="1"/>
</dbReference>